<organism evidence="1 2">
    <name type="scientific">Clostridium perfringens</name>
    <dbReference type="NCBI Taxonomy" id="1502"/>
    <lineage>
        <taxon>Bacteria</taxon>
        <taxon>Bacillati</taxon>
        <taxon>Bacillota</taxon>
        <taxon>Clostridia</taxon>
        <taxon>Eubacteriales</taxon>
        <taxon>Clostridiaceae</taxon>
        <taxon>Clostridium</taxon>
    </lineage>
</organism>
<protein>
    <submittedName>
        <fullName evidence="1">Uncharacterized protein</fullName>
    </submittedName>
</protein>
<reference evidence="1 2" key="1">
    <citation type="submission" date="2020-02" db="EMBL/GenBank/DDBJ databases">
        <title>Genomic Insights into the Phylogeny and Genetic Plasticity of the Human and Animal Enteric Pathogen Clostridium perfringens.</title>
        <authorList>
            <person name="Feng Y."/>
            <person name="Hu Y."/>
        </authorList>
    </citation>
    <scope>NUCLEOTIDE SEQUENCE [LARGE SCALE GENOMIC DNA]</scope>
    <source>
        <strain evidence="1 2">CP-40</strain>
    </source>
</reference>
<evidence type="ECO:0000313" key="2">
    <source>
        <dbReference type="Proteomes" id="UP000481454"/>
    </source>
</evidence>
<dbReference type="AlphaFoldDB" id="A0AAP6WQ31"/>
<dbReference type="EMBL" id="JAALLZ010000006">
    <property type="protein sequence ID" value="NGU31067.1"/>
    <property type="molecule type" value="Genomic_DNA"/>
</dbReference>
<dbReference type="Proteomes" id="UP000481454">
    <property type="component" value="Unassembled WGS sequence"/>
</dbReference>
<proteinExistence type="predicted"/>
<dbReference type="InterPro" id="IPR018777">
    <property type="entry name" value="Replication_initiator_prot_A"/>
</dbReference>
<evidence type="ECO:0000313" key="1">
    <source>
        <dbReference type="EMBL" id="NGU31067.1"/>
    </source>
</evidence>
<comment type="caution">
    <text evidence="1">The sequence shown here is derived from an EMBL/GenBank/DDBJ whole genome shotgun (WGS) entry which is preliminary data.</text>
</comment>
<accession>A0AAP6WQ31</accession>
<dbReference type="RefSeq" id="WP_164800999.1">
    <property type="nucleotide sequence ID" value="NZ_JAALLZ010000006.1"/>
</dbReference>
<sequence length="408" mass="48691">MENIEEINNSVIPFVDNIVDESLEEQLSFFKIKKNHSFNETNLMTLPFISLKRKKIQSFERSWTKSSNEMVSIKVVGGEEGVPQIFELDVLLALFRIHLRNNKNGFYKNKITNKTDIPARIYFTYLELSKEVGYSRYSGKVKMLLERSIKKLNETTIYNKFAIYDAEEKNFVAVFKGEKSCRILKNYASYSKEDYKRQYGKLVNPHEVKEMQYVEIDDFFLINMCNNYYKIYDYEKYKSLKLSVAKKIFLILSTWSKNDSKFLTYQTLADYIGLDYSKSEKRYTVDLINRSMKELVDINFIEDFEKIRGEGVKIVFNKRKNDLNMYKDLIKNEFDLMAELRRVGIDWDEMSFISKYTTEEYLIGVLKSIRYKQEVKGEIIKDVRKYFLSAFNFDNNPNYIRWDVREFL</sequence>
<name>A0AAP6WQ31_CLOPF</name>
<gene>
    <name evidence="1" type="ORF">G6Z34_13330</name>
</gene>
<dbReference type="Pfam" id="PF10134">
    <property type="entry name" value="RPA"/>
    <property type="match status" value="1"/>
</dbReference>